<dbReference type="GO" id="GO:0016491">
    <property type="term" value="F:oxidoreductase activity"/>
    <property type="evidence" value="ECO:0007669"/>
    <property type="project" value="UniProtKB-UniRule"/>
</dbReference>
<dbReference type="Pfam" id="PF00881">
    <property type="entry name" value="Nitroreductase"/>
    <property type="match status" value="1"/>
</dbReference>
<reference evidence="7 8" key="1">
    <citation type="submission" date="2015-06" db="EMBL/GenBank/DDBJ databases">
        <authorList>
            <person name="Wibberg Daniel"/>
        </authorList>
    </citation>
    <scope>NUCLEOTIDE SEQUENCE [LARGE SCALE GENOMIC DNA]</scope>
    <source>
        <strain evidence="7 8">T3/55T</strain>
    </source>
</reference>
<proteinExistence type="inferred from homology"/>
<evidence type="ECO:0000256" key="5">
    <source>
        <dbReference type="PIRNR" id="PIRNR005426"/>
    </source>
</evidence>
<dbReference type="CDD" id="cd02146">
    <property type="entry name" value="NfsA-like"/>
    <property type="match status" value="1"/>
</dbReference>
<keyword evidence="3 5" id="KW-0288">FMN</keyword>
<dbReference type="Proteomes" id="UP000236497">
    <property type="component" value="Unassembled WGS sequence"/>
</dbReference>
<evidence type="ECO:0000256" key="2">
    <source>
        <dbReference type="ARBA" id="ARBA00022630"/>
    </source>
</evidence>
<keyword evidence="4 5" id="KW-0560">Oxidoreductase</keyword>
<dbReference type="PANTHER" id="PTHR43425:SF2">
    <property type="entry name" value="OXYGEN-INSENSITIVE NADPH NITROREDUCTASE"/>
    <property type="match status" value="1"/>
</dbReference>
<dbReference type="SUPFAM" id="SSF55469">
    <property type="entry name" value="FMN-dependent nitroreductase-like"/>
    <property type="match status" value="1"/>
</dbReference>
<dbReference type="EMBL" id="CVTD020000015">
    <property type="protein sequence ID" value="CRZ34511.1"/>
    <property type="molecule type" value="Genomic_DNA"/>
</dbReference>
<accession>A0A0H5SIA1</accession>
<comment type="similarity">
    <text evidence="1 5">Belongs to the flavin oxidoreductase frp family.</text>
</comment>
<evidence type="ECO:0000256" key="3">
    <source>
        <dbReference type="ARBA" id="ARBA00022643"/>
    </source>
</evidence>
<dbReference type="Gene3D" id="3.40.109.10">
    <property type="entry name" value="NADH Oxidase"/>
    <property type="match status" value="1"/>
</dbReference>
<dbReference type="InterPro" id="IPR016446">
    <property type="entry name" value="Flavin_OxRdtase_Frp"/>
</dbReference>
<evidence type="ECO:0000313" key="7">
    <source>
        <dbReference type="EMBL" id="CRZ34511.1"/>
    </source>
</evidence>
<evidence type="ECO:0000259" key="6">
    <source>
        <dbReference type="Pfam" id="PF00881"/>
    </source>
</evidence>
<dbReference type="RefSeq" id="WP_103202614.1">
    <property type="nucleotide sequence ID" value="NZ_CVTD020000015.1"/>
</dbReference>
<sequence>MNDTIRTQLEHRTIREYENRPVPEEIIKQLIQVACRTATSNGLQACSIIRITDQAIKDELADICKQEYVARMPELWIFIVDQYRNGQIAKEKDCHEESIRDMDRFFQAFTDAVLMAQNVVNAAESIGLGTVYFGSILNDADRVIKLLDLPKLTFPALGLGFGYPNQNPQLKPRMDMELRMFENKYKCFDSYLDMIKEYDEIMQTYYDLRQSNQRVDSFSNQVVTKLKNINPIRQRIMNVIVNQGFDLMLDKADQK</sequence>
<dbReference type="PANTHER" id="PTHR43425">
    <property type="entry name" value="OXYGEN-INSENSITIVE NADPH NITROREDUCTASE"/>
    <property type="match status" value="1"/>
</dbReference>
<protein>
    <recommendedName>
        <fullName evidence="6">Nitroreductase domain-containing protein</fullName>
    </recommendedName>
</protein>
<dbReference type="InterPro" id="IPR029479">
    <property type="entry name" value="Nitroreductase"/>
</dbReference>
<dbReference type="InterPro" id="IPR000415">
    <property type="entry name" value="Nitroreductase-like"/>
</dbReference>
<name>A0A0H5SIA1_HERHM</name>
<dbReference type="PIRSF" id="PIRSF005426">
    <property type="entry name" value="Frp"/>
    <property type="match status" value="1"/>
</dbReference>
<dbReference type="AlphaFoldDB" id="A0A0H5SIA1"/>
<evidence type="ECO:0000313" key="8">
    <source>
        <dbReference type="Proteomes" id="UP000236497"/>
    </source>
</evidence>
<feature type="domain" description="Nitroreductase" evidence="6">
    <location>
        <begin position="10"/>
        <end position="163"/>
    </location>
</feature>
<evidence type="ECO:0000256" key="1">
    <source>
        <dbReference type="ARBA" id="ARBA00008366"/>
    </source>
</evidence>
<gene>
    <name evidence="7" type="ORF">HHT355_1309</name>
</gene>
<evidence type="ECO:0000256" key="4">
    <source>
        <dbReference type="ARBA" id="ARBA00023002"/>
    </source>
</evidence>
<dbReference type="OrthoDB" id="9775805at2"/>
<organism evidence="7 8">
    <name type="scientific">Herbinix hemicellulosilytica</name>
    <dbReference type="NCBI Taxonomy" id="1564487"/>
    <lineage>
        <taxon>Bacteria</taxon>
        <taxon>Bacillati</taxon>
        <taxon>Bacillota</taxon>
        <taxon>Clostridia</taxon>
        <taxon>Lachnospirales</taxon>
        <taxon>Lachnospiraceae</taxon>
        <taxon>Herbinix</taxon>
    </lineage>
</organism>
<keyword evidence="8" id="KW-1185">Reference proteome</keyword>
<keyword evidence="5" id="KW-0521">NADP</keyword>
<keyword evidence="2 5" id="KW-0285">Flavoprotein</keyword>